<dbReference type="InterPro" id="IPR012495">
    <property type="entry name" value="TadE-like_dom"/>
</dbReference>
<dbReference type="Pfam" id="PF07811">
    <property type="entry name" value="TadE"/>
    <property type="match status" value="1"/>
</dbReference>
<reference evidence="3 4" key="1">
    <citation type="journal article" date="2021" name="ISME Commun">
        <title>Automated analysis of genomic sequences facilitates high-throughput and comprehensive description of bacteria.</title>
        <authorList>
            <person name="Hitch T.C.A."/>
        </authorList>
    </citation>
    <scope>NUCLEOTIDE SEQUENCE [LARGE SCALE GENOMIC DNA]</scope>
    <source>
        <strain evidence="3 4">Sanger_29</strain>
    </source>
</reference>
<name>A0ABT2SJN2_9FIRM</name>
<proteinExistence type="predicted"/>
<evidence type="ECO:0000313" key="4">
    <source>
        <dbReference type="Proteomes" id="UP001652338"/>
    </source>
</evidence>
<keyword evidence="1" id="KW-0472">Membrane</keyword>
<accession>A0ABT2SJN2</accession>
<dbReference type="Proteomes" id="UP001652338">
    <property type="component" value="Unassembled WGS sequence"/>
</dbReference>
<sequence>MLHKKISDQKGSYTIEAALLMGILLSVLIAVIYIGFWYHDKDFLQSAAYETVCAASLHTEDASWQMEQAVKNLTGGRMLGTRELQSTCQNGRKTVTVEFHGNFRIPGMILAFFQNSKLNIQESCTMTVERPSKRIQKVRGLIKVAQRVGGKTE</sequence>
<organism evidence="3 4">
    <name type="scientific">Muricoprocola aceti</name>
    <dbReference type="NCBI Taxonomy" id="2981772"/>
    <lineage>
        <taxon>Bacteria</taxon>
        <taxon>Bacillati</taxon>
        <taxon>Bacillota</taxon>
        <taxon>Clostridia</taxon>
        <taxon>Lachnospirales</taxon>
        <taxon>Lachnospiraceae</taxon>
        <taxon>Muricoprocola</taxon>
    </lineage>
</organism>
<feature type="transmembrane region" description="Helical" evidence="1">
    <location>
        <begin position="12"/>
        <end position="38"/>
    </location>
</feature>
<protein>
    <submittedName>
        <fullName evidence="3">Pilus assembly protein</fullName>
    </submittedName>
</protein>
<keyword evidence="1" id="KW-1133">Transmembrane helix</keyword>
<comment type="caution">
    <text evidence="3">The sequence shown here is derived from an EMBL/GenBank/DDBJ whole genome shotgun (WGS) entry which is preliminary data.</text>
</comment>
<keyword evidence="4" id="KW-1185">Reference proteome</keyword>
<evidence type="ECO:0000256" key="1">
    <source>
        <dbReference type="SAM" id="Phobius"/>
    </source>
</evidence>
<gene>
    <name evidence="3" type="ORF">OCV47_05000</name>
</gene>
<evidence type="ECO:0000313" key="3">
    <source>
        <dbReference type="EMBL" id="MCU6724721.1"/>
    </source>
</evidence>
<dbReference type="RefSeq" id="WP_256301666.1">
    <property type="nucleotide sequence ID" value="NZ_JAOQKE010000003.1"/>
</dbReference>
<feature type="domain" description="TadE-like" evidence="2">
    <location>
        <begin position="11"/>
        <end position="51"/>
    </location>
</feature>
<dbReference type="EMBL" id="JAOQKE010000003">
    <property type="protein sequence ID" value="MCU6724721.1"/>
    <property type="molecule type" value="Genomic_DNA"/>
</dbReference>
<keyword evidence="1" id="KW-0812">Transmembrane</keyword>
<evidence type="ECO:0000259" key="2">
    <source>
        <dbReference type="Pfam" id="PF07811"/>
    </source>
</evidence>